<gene>
    <name evidence="1" type="ORF">D9615_006648</name>
</gene>
<name>A0A8H5M3J4_9AGAR</name>
<organism evidence="1 2">
    <name type="scientific">Tricholomella constricta</name>
    <dbReference type="NCBI Taxonomy" id="117010"/>
    <lineage>
        <taxon>Eukaryota</taxon>
        <taxon>Fungi</taxon>
        <taxon>Dikarya</taxon>
        <taxon>Basidiomycota</taxon>
        <taxon>Agaricomycotina</taxon>
        <taxon>Agaricomycetes</taxon>
        <taxon>Agaricomycetidae</taxon>
        <taxon>Agaricales</taxon>
        <taxon>Tricholomatineae</taxon>
        <taxon>Lyophyllaceae</taxon>
        <taxon>Tricholomella</taxon>
    </lineage>
</organism>
<dbReference type="OrthoDB" id="3047760at2759"/>
<dbReference type="AlphaFoldDB" id="A0A8H5M3J4"/>
<evidence type="ECO:0000313" key="1">
    <source>
        <dbReference type="EMBL" id="KAF5379374.1"/>
    </source>
</evidence>
<proteinExistence type="predicted"/>
<sequence length="168" mass="19025">MRCTLADGNPVFESAVERYLILSFTAMQPQIDLLYELQAVNRQIHVINGDMQDFKRTFLASMYNFRVLRRNSRVQSPHLLDPLQKTIPGHGLVLARAVSDQDLVQHDLVAPAQPAAIGTLPPSFNTDTNAYENADILALIIFYNEDFGITNNDPIDIRIQKLRNFLTL</sequence>
<protein>
    <submittedName>
        <fullName evidence="1">Uncharacterized protein</fullName>
    </submittedName>
</protein>
<evidence type="ECO:0000313" key="2">
    <source>
        <dbReference type="Proteomes" id="UP000565441"/>
    </source>
</evidence>
<dbReference type="Proteomes" id="UP000565441">
    <property type="component" value="Unassembled WGS sequence"/>
</dbReference>
<comment type="caution">
    <text evidence="1">The sequence shown here is derived from an EMBL/GenBank/DDBJ whole genome shotgun (WGS) entry which is preliminary data.</text>
</comment>
<reference evidence="1 2" key="1">
    <citation type="journal article" date="2020" name="ISME J.">
        <title>Uncovering the hidden diversity of litter-decomposition mechanisms in mushroom-forming fungi.</title>
        <authorList>
            <person name="Floudas D."/>
            <person name="Bentzer J."/>
            <person name="Ahren D."/>
            <person name="Johansson T."/>
            <person name="Persson P."/>
            <person name="Tunlid A."/>
        </authorList>
    </citation>
    <scope>NUCLEOTIDE SEQUENCE [LARGE SCALE GENOMIC DNA]</scope>
    <source>
        <strain evidence="1 2">CBS 661.87</strain>
    </source>
</reference>
<keyword evidence="2" id="KW-1185">Reference proteome</keyword>
<dbReference type="EMBL" id="JAACJP010000016">
    <property type="protein sequence ID" value="KAF5379374.1"/>
    <property type="molecule type" value="Genomic_DNA"/>
</dbReference>
<accession>A0A8H5M3J4</accession>